<dbReference type="Pfam" id="PF17176">
    <property type="entry name" value="tRNA_bind_3"/>
    <property type="match status" value="1"/>
</dbReference>
<dbReference type="InterPro" id="IPR038321">
    <property type="entry name" value="TmcA_C_sf"/>
</dbReference>
<keyword evidence="12" id="KW-1185">Reference proteome</keyword>
<dbReference type="FunFam" id="3.40.50.300:FF:001011">
    <property type="entry name" value="tRNA(Met) cytidine acetyltransferase TmcA"/>
    <property type="match status" value="1"/>
</dbReference>
<sequence length="683" mass="75204">MTSLPPPWLACLRAETAAMKRAGVRRLLVISGASDWCAQQAAALGDALDGDWLWVGEQSECGTGSRPAALKILLGREFLHAVFDARQSLAVDTLAALAGTLVAGSWLVLLVPPWSRWPRLPDGDSLRWSEQLQPIATPHFTRYFRAALSADPAVALLRQDRAPQITLLVSRLPWHPPVPGRPTADQGRLLRRLAQAKPGIYVMIAPRGRGKSALAGMFAQTLDDACCITAPTKAAVDILRRYAGPGAPFFAPDALLARCRAGMSARWLLVDEAAALPLPLLRQLMGYFSHVLLTTTVAGYEGTGRGFLLKFCETLPCWCPLRLDAPLRWAANDPLERWLTETLMLEDAEVVAPAGKGAPQNTDAGAAGAGRWRIGKVGAQTWRRQPAARQAFYQLLTRAHYRTSPIDLRRLLDAPGMSFFTAHHHRQLMAGLWLVEEGGLTSRLAHDVWAGYRRPPGSLVAQSLAAHGSAWRAPRLRSRRISRIAVTPTERRRGIGLELIAKAAEQAAGEGRDFLSVSFGYTAALWRFWQRAGFKLVRMGTHREASSGLYSAMALLPLSDAGRKLTLRAANGFERDCRLAAGEQQDLRMEDWRCLAGFAFAQRPPEACRSALTRLINRSTLPLPALRLWLTQPMPDATLVARLALSGKKALWRHWRQETAAAMAAADARLTHRWQRICQQQAR</sequence>
<dbReference type="InterPro" id="IPR013562">
    <property type="entry name" value="TmcA/NAT10_N"/>
</dbReference>
<dbReference type="Pfam" id="PF13718">
    <property type="entry name" value="GNAT_acetyltr_2"/>
    <property type="match status" value="2"/>
</dbReference>
<feature type="domain" description="N-acetyltransferase" evidence="10">
    <location>
        <begin position="379"/>
        <end position="556"/>
    </location>
</feature>
<evidence type="ECO:0000313" key="12">
    <source>
        <dbReference type="Proteomes" id="UP000001932"/>
    </source>
</evidence>
<reference evidence="11 12" key="1">
    <citation type="journal article" date="2006" name="Genome Res.">
        <title>Massive genome erosion and functional adaptations provide insights into the symbiotic lifestyle of Sodalis glossinidius in the tsetse host.</title>
        <authorList>
            <person name="Toh H."/>
            <person name="Weiss B.L."/>
            <person name="Perkin S.A.H."/>
            <person name="Yamashita A."/>
            <person name="Oshima K."/>
            <person name="Hattori M."/>
            <person name="Aksoy S."/>
        </authorList>
    </citation>
    <scope>NUCLEOTIDE SEQUENCE [LARGE SCALE GENOMIC DNA]</scope>
    <source>
        <strain evidence="12">morsitans</strain>
    </source>
</reference>
<feature type="binding site" evidence="9">
    <location>
        <position position="186"/>
    </location>
    <ligand>
        <name>ATP</name>
        <dbReference type="ChEBI" id="CHEBI:30616"/>
    </ligand>
</feature>
<gene>
    <name evidence="9" type="primary">tmcA</name>
    <name evidence="11" type="ordered locus">SG1721</name>
</gene>
<dbReference type="Gene3D" id="3.40.630.30">
    <property type="match status" value="1"/>
</dbReference>
<evidence type="ECO:0000256" key="9">
    <source>
        <dbReference type="HAMAP-Rule" id="MF_01886"/>
    </source>
</evidence>
<dbReference type="GO" id="GO:1904812">
    <property type="term" value="P:rRNA acetylation involved in maturation of SSU-rRNA"/>
    <property type="evidence" value="ECO:0007669"/>
    <property type="project" value="TreeGrafter"/>
</dbReference>
<comment type="caution">
    <text evidence="9">Lacks conserved residue(s) required for the propagation of feature annotation.</text>
</comment>
<keyword evidence="7 9" id="KW-0694">RNA-binding</keyword>
<dbReference type="Proteomes" id="UP000001932">
    <property type="component" value="Chromosome"/>
</dbReference>
<feature type="binding site" evidence="9">
    <location>
        <position position="328"/>
    </location>
    <ligand>
        <name>ATP</name>
        <dbReference type="ChEBI" id="CHEBI:30616"/>
    </ligand>
</feature>
<dbReference type="RefSeq" id="WP_011411545.1">
    <property type="nucleotide sequence ID" value="NC_007712.1"/>
</dbReference>
<dbReference type="EMBL" id="AP008232">
    <property type="protein sequence ID" value="BAE74996.1"/>
    <property type="molecule type" value="Genomic_DNA"/>
</dbReference>
<keyword evidence="3 9" id="KW-0808">Transferase</keyword>
<evidence type="ECO:0000256" key="7">
    <source>
        <dbReference type="ARBA" id="ARBA00022884"/>
    </source>
</evidence>
<dbReference type="Gene3D" id="1.20.120.890">
    <property type="entry name" value="tRNA(Met) cytidine acetyltransferase, tail domain"/>
    <property type="match status" value="1"/>
</dbReference>
<accession>Q2NS79</accession>
<dbReference type="GO" id="GO:0005737">
    <property type="term" value="C:cytoplasm"/>
    <property type="evidence" value="ECO:0007669"/>
    <property type="project" value="UniProtKB-SubCell"/>
</dbReference>
<evidence type="ECO:0000313" key="11">
    <source>
        <dbReference type="EMBL" id="BAE74996.1"/>
    </source>
</evidence>
<keyword evidence="1 9" id="KW-0963">Cytoplasm</keyword>
<evidence type="ECO:0000256" key="5">
    <source>
        <dbReference type="ARBA" id="ARBA00022741"/>
    </source>
</evidence>
<dbReference type="EC" id="2.3.1.193" evidence="9"/>
<evidence type="ECO:0000259" key="10">
    <source>
        <dbReference type="PROSITE" id="PS51186"/>
    </source>
</evidence>
<keyword evidence="2 9" id="KW-0820">tRNA-binding</keyword>
<dbReference type="FunFam" id="3.40.50.11040:FF:000003">
    <property type="entry name" value="tRNA(Met) cytidine acetyltransferase TmcA"/>
    <property type="match status" value="1"/>
</dbReference>
<dbReference type="AlphaFoldDB" id="Q2NS79"/>
<dbReference type="Gene3D" id="3.40.50.300">
    <property type="entry name" value="P-loop containing nucleotide triphosphate hydrolases"/>
    <property type="match status" value="1"/>
</dbReference>
<dbReference type="STRING" id="343509.SG1721"/>
<proteinExistence type="inferred from homology"/>
<dbReference type="InterPro" id="IPR027417">
    <property type="entry name" value="P-loop_NTPase"/>
</dbReference>
<dbReference type="PANTHER" id="PTHR10925">
    <property type="entry name" value="N-ACETYLTRANSFERASE 10"/>
    <property type="match status" value="1"/>
</dbReference>
<evidence type="ECO:0000256" key="8">
    <source>
        <dbReference type="ARBA" id="ARBA00023315"/>
    </source>
</evidence>
<comment type="subcellular location">
    <subcellularLocation>
        <location evidence="9">Cytoplasm</location>
    </subcellularLocation>
</comment>
<dbReference type="HAMAP" id="MF_01886">
    <property type="entry name" value="tRNA_acetyltr_TmcA"/>
    <property type="match status" value="1"/>
</dbReference>
<evidence type="ECO:0000256" key="2">
    <source>
        <dbReference type="ARBA" id="ARBA00022555"/>
    </source>
</evidence>
<dbReference type="GO" id="GO:0051392">
    <property type="term" value="F:tRNA cytidine N4-acetyltransferase activity"/>
    <property type="evidence" value="ECO:0007669"/>
    <property type="project" value="UniProtKB-UniRule"/>
</dbReference>
<dbReference type="GO" id="GO:1990883">
    <property type="term" value="F:18S rRNA cytidine N-acetyltransferase activity"/>
    <property type="evidence" value="ECO:0007669"/>
    <property type="project" value="TreeGrafter"/>
</dbReference>
<dbReference type="PROSITE" id="PS51186">
    <property type="entry name" value="GNAT"/>
    <property type="match status" value="1"/>
</dbReference>
<protein>
    <recommendedName>
        <fullName evidence="9">tRNA(Met) cytidine acetyltransferase TmcA</fullName>
        <ecNumber evidence="9">2.3.1.193</ecNumber>
    </recommendedName>
</protein>
<keyword evidence="8 9" id="KW-0012">Acyltransferase</keyword>
<dbReference type="HOGENOM" id="CLU_004652_1_1_6"/>
<keyword evidence="4 9" id="KW-0819">tRNA processing</keyword>
<comment type="catalytic activity">
    <reaction evidence="9">
        <text>cytidine(34) in elongator tRNA(Met) + acetyl-CoA + ATP + H2O = N(4)-acetylcytidine(34) in elongator tRNA(Met) + ADP + phosphate + CoA + H(+)</text>
        <dbReference type="Rhea" id="RHEA:43788"/>
        <dbReference type="Rhea" id="RHEA-COMP:10693"/>
        <dbReference type="Rhea" id="RHEA-COMP:10694"/>
        <dbReference type="ChEBI" id="CHEBI:15377"/>
        <dbReference type="ChEBI" id="CHEBI:15378"/>
        <dbReference type="ChEBI" id="CHEBI:30616"/>
        <dbReference type="ChEBI" id="CHEBI:43474"/>
        <dbReference type="ChEBI" id="CHEBI:57287"/>
        <dbReference type="ChEBI" id="CHEBI:57288"/>
        <dbReference type="ChEBI" id="CHEBI:74900"/>
        <dbReference type="ChEBI" id="CHEBI:82748"/>
        <dbReference type="ChEBI" id="CHEBI:456216"/>
        <dbReference type="EC" id="2.3.1.193"/>
    </reaction>
</comment>
<dbReference type="SUPFAM" id="SSF52540">
    <property type="entry name" value="P-loop containing nucleoside triphosphate hydrolases"/>
    <property type="match status" value="1"/>
</dbReference>
<keyword evidence="5 9" id="KW-0547">Nucleotide-binding</keyword>
<organism evidence="11 12">
    <name type="scientific">Sodalis glossinidius (strain morsitans)</name>
    <dbReference type="NCBI Taxonomy" id="343509"/>
    <lineage>
        <taxon>Bacteria</taxon>
        <taxon>Pseudomonadati</taxon>
        <taxon>Pseudomonadota</taxon>
        <taxon>Gammaproteobacteria</taxon>
        <taxon>Enterobacterales</taxon>
        <taxon>Bruguierivoracaceae</taxon>
        <taxon>Sodalis</taxon>
    </lineage>
</organism>
<dbReference type="Pfam" id="PF08351">
    <property type="entry name" value="TmcA_N"/>
    <property type="match status" value="1"/>
</dbReference>
<dbReference type="Gene3D" id="3.40.50.11040">
    <property type="match status" value="1"/>
</dbReference>
<dbReference type="GO" id="GO:0051391">
    <property type="term" value="P:tRNA acetylation"/>
    <property type="evidence" value="ECO:0007669"/>
    <property type="project" value="UniProtKB-UniRule"/>
</dbReference>
<dbReference type="PANTHER" id="PTHR10925:SF5">
    <property type="entry name" value="RNA CYTIDINE ACETYLTRANSFERASE"/>
    <property type="match status" value="1"/>
</dbReference>
<dbReference type="GO" id="GO:0002101">
    <property type="term" value="P:tRNA wobble cytosine modification"/>
    <property type="evidence" value="ECO:0007669"/>
    <property type="project" value="UniProtKB-UniRule"/>
</dbReference>
<name>Q2NS79_SODGM</name>
<evidence type="ECO:0000256" key="1">
    <source>
        <dbReference type="ARBA" id="ARBA00022490"/>
    </source>
</evidence>
<keyword evidence="6 9" id="KW-0067">ATP-binding</keyword>
<dbReference type="KEGG" id="sgl:SG1721"/>
<dbReference type="SUPFAM" id="SSF55729">
    <property type="entry name" value="Acyl-CoA N-acyltransferases (Nat)"/>
    <property type="match status" value="1"/>
</dbReference>
<dbReference type="InterPro" id="IPR000182">
    <property type="entry name" value="GNAT_dom"/>
</dbReference>
<dbReference type="InterPro" id="IPR016181">
    <property type="entry name" value="Acyl_CoA_acyltransferase"/>
</dbReference>
<comment type="similarity">
    <text evidence="9">Belongs to the TmcA family.</text>
</comment>
<dbReference type="Pfam" id="PF05127">
    <property type="entry name" value="NAT10_TcmA_helicase"/>
    <property type="match status" value="2"/>
</dbReference>
<comment type="function">
    <text evidence="9">Catalyzes the formation of N(4)-acetylcytidine (ac(4)C) at the wobble position of tRNA(Met), by using acetyl-CoA as an acetyl donor and ATP (or GTP).</text>
</comment>
<dbReference type="eggNOG" id="COG1444">
    <property type="taxonomic scope" value="Bacteria"/>
</dbReference>
<evidence type="ECO:0000256" key="3">
    <source>
        <dbReference type="ARBA" id="ARBA00022679"/>
    </source>
</evidence>
<feature type="binding site" evidence="9">
    <location>
        <position position="531"/>
    </location>
    <ligand>
        <name>acetyl-CoA</name>
        <dbReference type="ChEBI" id="CHEBI:57288"/>
    </ligand>
</feature>
<evidence type="ECO:0000256" key="4">
    <source>
        <dbReference type="ARBA" id="ARBA00022694"/>
    </source>
</evidence>
<dbReference type="InterPro" id="IPR007807">
    <property type="entry name" value="TcmA/NAT10_helicase"/>
</dbReference>
<dbReference type="InterPro" id="IPR033442">
    <property type="entry name" value="TmcA_tRNA_bind"/>
</dbReference>
<dbReference type="GO" id="GO:0005524">
    <property type="term" value="F:ATP binding"/>
    <property type="evidence" value="ECO:0007669"/>
    <property type="project" value="UniProtKB-UniRule"/>
</dbReference>
<feature type="binding site" evidence="9">
    <location>
        <begin position="484"/>
        <end position="486"/>
    </location>
    <ligand>
        <name>acetyl-CoA</name>
        <dbReference type="ChEBI" id="CHEBI:57288"/>
    </ligand>
</feature>
<dbReference type="InterPro" id="IPR032672">
    <property type="entry name" value="TmcA/NAT10/Kre33"/>
</dbReference>
<dbReference type="InterPro" id="IPR024914">
    <property type="entry name" value="tRNA_acetyltr_TmcA"/>
</dbReference>
<dbReference type="GO" id="GO:0000049">
    <property type="term" value="F:tRNA binding"/>
    <property type="evidence" value="ECO:0007669"/>
    <property type="project" value="UniProtKB-UniRule"/>
</dbReference>
<evidence type="ECO:0000256" key="6">
    <source>
        <dbReference type="ARBA" id="ARBA00022840"/>
    </source>
</evidence>